<organism evidence="2 3">
    <name type="scientific">Paramuricea clavata</name>
    <name type="common">Red gorgonian</name>
    <name type="synonym">Violescent sea-whip</name>
    <dbReference type="NCBI Taxonomy" id="317549"/>
    <lineage>
        <taxon>Eukaryota</taxon>
        <taxon>Metazoa</taxon>
        <taxon>Cnidaria</taxon>
        <taxon>Anthozoa</taxon>
        <taxon>Octocorallia</taxon>
        <taxon>Malacalcyonacea</taxon>
        <taxon>Plexauridae</taxon>
        <taxon>Paramuricea</taxon>
    </lineage>
</organism>
<name>A0A7D9JVS2_PARCT</name>
<evidence type="ECO:0000313" key="2">
    <source>
        <dbReference type="EMBL" id="CAB4036581.1"/>
    </source>
</evidence>
<dbReference type="AlphaFoldDB" id="A0A7D9JVS2"/>
<dbReference type="Proteomes" id="UP001152795">
    <property type="component" value="Unassembled WGS sequence"/>
</dbReference>
<proteinExistence type="predicted"/>
<reference evidence="2" key="1">
    <citation type="submission" date="2020-04" db="EMBL/GenBank/DDBJ databases">
        <authorList>
            <person name="Alioto T."/>
            <person name="Alioto T."/>
            <person name="Gomez Garrido J."/>
        </authorList>
    </citation>
    <scope>NUCLEOTIDE SEQUENCE</scope>
    <source>
        <strain evidence="2">A484AB</strain>
    </source>
</reference>
<evidence type="ECO:0000256" key="1">
    <source>
        <dbReference type="SAM" id="MobiDB-lite"/>
    </source>
</evidence>
<dbReference type="OrthoDB" id="5968618at2759"/>
<feature type="region of interest" description="Disordered" evidence="1">
    <location>
        <begin position="124"/>
        <end position="187"/>
    </location>
</feature>
<feature type="compositionally biased region" description="Basic and acidic residues" evidence="1">
    <location>
        <begin position="135"/>
        <end position="187"/>
    </location>
</feature>
<gene>
    <name evidence="2" type="ORF">PACLA_8A008463</name>
</gene>
<evidence type="ECO:0000313" key="3">
    <source>
        <dbReference type="Proteomes" id="UP001152795"/>
    </source>
</evidence>
<comment type="caution">
    <text evidence="2">The sequence shown here is derived from an EMBL/GenBank/DDBJ whole genome shotgun (WGS) entry which is preliminary data.</text>
</comment>
<keyword evidence="3" id="KW-1185">Reference proteome</keyword>
<protein>
    <submittedName>
        <fullName evidence="2">Uncharacterized protein</fullName>
    </submittedName>
</protein>
<sequence length="187" mass="21402">MYEQGPMIFLFVCREITLTASCFDGKRQLLDSLRSNFPGGTMNLESHGSNSIILTYWQSLLEDYRNVFNKKDDATARVVNSTSHFGHQNIPNSNYYWFLEPGNSMSTLSEADVEKFVAELSSTDEDKEQICPTEMSDHKNQDENHRSETCGKTNERKLSEHVLDVAGKDETEVDRKHSMSEPQSDYK</sequence>
<dbReference type="EMBL" id="CACRXK020022191">
    <property type="protein sequence ID" value="CAB4036581.1"/>
    <property type="molecule type" value="Genomic_DNA"/>
</dbReference>
<accession>A0A7D9JVS2</accession>